<gene>
    <name evidence="2" type="ORF">Scep_012963</name>
</gene>
<feature type="compositionally biased region" description="Acidic residues" evidence="1">
    <location>
        <begin position="20"/>
        <end position="38"/>
    </location>
</feature>
<dbReference type="Proteomes" id="UP001419268">
    <property type="component" value="Unassembled WGS sequence"/>
</dbReference>
<dbReference type="AlphaFoldDB" id="A0AAP0PA31"/>
<protein>
    <submittedName>
        <fullName evidence="2">Uncharacterized protein</fullName>
    </submittedName>
</protein>
<evidence type="ECO:0000256" key="1">
    <source>
        <dbReference type="SAM" id="MobiDB-lite"/>
    </source>
</evidence>
<keyword evidence="3" id="KW-1185">Reference proteome</keyword>
<proteinExistence type="predicted"/>
<name>A0AAP0PA31_9MAGN</name>
<evidence type="ECO:0000313" key="2">
    <source>
        <dbReference type="EMBL" id="KAK9133435.1"/>
    </source>
</evidence>
<sequence>MRSSERASLHSLETKVYASEDNEDPTYEVGDEPSEDNFNDISTDSTNSDEEYQSARFKSTNQCSGCLCSEAVGLRGAAGRSRALYFPGRIE</sequence>
<organism evidence="2 3">
    <name type="scientific">Stephania cephalantha</name>
    <dbReference type="NCBI Taxonomy" id="152367"/>
    <lineage>
        <taxon>Eukaryota</taxon>
        <taxon>Viridiplantae</taxon>
        <taxon>Streptophyta</taxon>
        <taxon>Embryophyta</taxon>
        <taxon>Tracheophyta</taxon>
        <taxon>Spermatophyta</taxon>
        <taxon>Magnoliopsida</taxon>
        <taxon>Ranunculales</taxon>
        <taxon>Menispermaceae</taxon>
        <taxon>Menispermoideae</taxon>
        <taxon>Cissampelideae</taxon>
        <taxon>Stephania</taxon>
    </lineage>
</organism>
<reference evidence="2 3" key="1">
    <citation type="submission" date="2024-01" db="EMBL/GenBank/DDBJ databases">
        <title>Genome assemblies of Stephania.</title>
        <authorList>
            <person name="Yang L."/>
        </authorList>
    </citation>
    <scope>NUCLEOTIDE SEQUENCE [LARGE SCALE GENOMIC DNA]</scope>
    <source>
        <strain evidence="2">JXDWG</strain>
        <tissue evidence="2">Leaf</tissue>
    </source>
</reference>
<dbReference type="EMBL" id="JBBNAG010000005">
    <property type="protein sequence ID" value="KAK9133435.1"/>
    <property type="molecule type" value="Genomic_DNA"/>
</dbReference>
<comment type="caution">
    <text evidence="2">The sequence shown here is derived from an EMBL/GenBank/DDBJ whole genome shotgun (WGS) entry which is preliminary data.</text>
</comment>
<evidence type="ECO:0000313" key="3">
    <source>
        <dbReference type="Proteomes" id="UP001419268"/>
    </source>
</evidence>
<accession>A0AAP0PA31</accession>
<feature type="region of interest" description="Disordered" evidence="1">
    <location>
        <begin position="1"/>
        <end position="52"/>
    </location>
</feature>